<evidence type="ECO:0000256" key="1">
    <source>
        <dbReference type="ARBA" id="ARBA00008080"/>
    </source>
</evidence>
<dbReference type="RefSeq" id="YP_009164900.1">
    <property type="nucleotide sequence ID" value="NC_027859.1"/>
</dbReference>
<dbReference type="InterPro" id="IPR010979">
    <property type="entry name" value="Ribosomal_uS13-like_H2TH"/>
</dbReference>
<protein>
    <submittedName>
        <fullName evidence="4">Ribosomal protein S13</fullName>
    </submittedName>
</protein>
<reference evidence="4" key="1">
    <citation type="journal article" date="2015" name="Mitochondrial DNA">
        <title>Complete mitochondrial genome of Pseudoperonospora cubensis.</title>
        <authorList>
            <person name="Lu W.J."/>
            <person name="Hu W.G."/>
            <person name="Wang G.P."/>
        </authorList>
    </citation>
    <scope>NUCLEOTIDE SEQUENCE</scope>
</reference>
<keyword evidence="2 4" id="KW-0689">Ribosomal protein</keyword>
<dbReference type="PANTHER" id="PTHR10871:SF1">
    <property type="entry name" value="SMALL RIBOSOMAL SUBUNIT PROTEIN US13M"/>
    <property type="match status" value="1"/>
</dbReference>
<evidence type="ECO:0000256" key="3">
    <source>
        <dbReference type="ARBA" id="ARBA00023274"/>
    </source>
</evidence>
<dbReference type="PANTHER" id="PTHR10871">
    <property type="entry name" value="30S RIBOSOMAL PROTEIN S13/40S RIBOSOMAL PROTEIN S18"/>
    <property type="match status" value="1"/>
</dbReference>
<comment type="similarity">
    <text evidence="1">Belongs to the universal ribosomal protein uS13 family.</text>
</comment>
<evidence type="ECO:0000256" key="2">
    <source>
        <dbReference type="ARBA" id="ARBA00022980"/>
    </source>
</evidence>
<dbReference type="EMBL" id="KT072718">
    <property type="protein sequence ID" value="AKZ29838.1"/>
    <property type="molecule type" value="Genomic_DNA"/>
</dbReference>
<dbReference type="Pfam" id="PF00416">
    <property type="entry name" value="Ribosomal_S13"/>
    <property type="match status" value="1"/>
</dbReference>
<evidence type="ECO:0000313" key="4">
    <source>
        <dbReference type="EMBL" id="AKZ29838.1"/>
    </source>
</evidence>
<dbReference type="PROSITE" id="PS50159">
    <property type="entry name" value="RIBOSOMAL_S13_2"/>
    <property type="match status" value="1"/>
</dbReference>
<name>A0A0U2GIW5_PSECC</name>
<proteinExistence type="inferred from homology"/>
<sequence>MLYIFNKTISDSKSILYSLTVLYGINEFQSKKICKNIGINPQITLNKLKNNHVNRIITYINKNLKVEQILKRLKTEKLNELIEIKSNRGIRQNQGLPVRGQRTHTNAKTSKKLKKIFIQKRVLRNKRPFKIQKKQKNKIILLWIEINLNIILKINLKKI</sequence>
<dbReference type="GeneID" id="25769172"/>
<dbReference type="SUPFAM" id="SSF46946">
    <property type="entry name" value="S13-like H2TH domain"/>
    <property type="match status" value="1"/>
</dbReference>
<organism evidence="4">
    <name type="scientific">Pseudoperonospora cubensis</name>
    <name type="common">Downy midlew of cucurbits</name>
    <dbReference type="NCBI Taxonomy" id="143453"/>
    <lineage>
        <taxon>Eukaryota</taxon>
        <taxon>Sar</taxon>
        <taxon>Stramenopiles</taxon>
        <taxon>Oomycota</taxon>
        <taxon>Peronosporomycetes</taxon>
        <taxon>Peronosporales</taxon>
        <taxon>Peronosporaceae</taxon>
        <taxon>Pseudoperonospora</taxon>
    </lineage>
</organism>
<accession>A0A0U2GIW5</accession>
<dbReference type="GO" id="GO:0015935">
    <property type="term" value="C:small ribosomal subunit"/>
    <property type="evidence" value="ECO:0007669"/>
    <property type="project" value="TreeGrafter"/>
</dbReference>
<dbReference type="GO" id="GO:0005829">
    <property type="term" value="C:cytosol"/>
    <property type="evidence" value="ECO:0007669"/>
    <property type="project" value="TreeGrafter"/>
</dbReference>
<keyword evidence="4" id="KW-0496">Mitochondrion</keyword>
<dbReference type="InterPro" id="IPR012796">
    <property type="entry name" value="Lysidine-tRNA-synth_C"/>
</dbReference>
<dbReference type="GO" id="GO:0008033">
    <property type="term" value="P:tRNA processing"/>
    <property type="evidence" value="ECO:0007669"/>
    <property type="project" value="InterPro"/>
</dbReference>
<dbReference type="GO" id="GO:0005524">
    <property type="term" value="F:ATP binding"/>
    <property type="evidence" value="ECO:0007669"/>
    <property type="project" value="InterPro"/>
</dbReference>
<geneLocation type="mitochondrion" evidence="4"/>
<keyword evidence="3" id="KW-0687">Ribonucleoprotein</keyword>
<dbReference type="AlphaFoldDB" id="A0A0U2GIW5"/>
<dbReference type="InterPro" id="IPR027437">
    <property type="entry name" value="Rbsml_uS13_C"/>
</dbReference>
<dbReference type="Gene3D" id="4.10.910.10">
    <property type="entry name" value="30s ribosomal protein s13, domain 2"/>
    <property type="match status" value="1"/>
</dbReference>
<dbReference type="GO" id="GO:0006412">
    <property type="term" value="P:translation"/>
    <property type="evidence" value="ECO:0007669"/>
    <property type="project" value="InterPro"/>
</dbReference>
<dbReference type="GO" id="GO:0016879">
    <property type="term" value="F:ligase activity, forming carbon-nitrogen bonds"/>
    <property type="evidence" value="ECO:0007669"/>
    <property type="project" value="InterPro"/>
</dbReference>
<dbReference type="InterPro" id="IPR001892">
    <property type="entry name" value="Ribosomal_uS13"/>
</dbReference>
<dbReference type="GO" id="GO:0003735">
    <property type="term" value="F:structural constituent of ribosome"/>
    <property type="evidence" value="ECO:0007669"/>
    <property type="project" value="InterPro"/>
</dbReference>
<gene>
    <name evidence="4" type="primary">rps13</name>
</gene>
<reference evidence="4" key="2">
    <citation type="submission" date="2015-06" db="EMBL/GenBank/DDBJ databases">
        <authorList>
            <person name="Hoefler B.C."/>
            <person name="Straight P.D."/>
        </authorList>
    </citation>
    <scope>NUCLEOTIDE SEQUENCE</scope>
</reference>
<dbReference type="NCBIfam" id="TIGR02433">
    <property type="entry name" value="lysidine_TilS_C"/>
    <property type="match status" value="1"/>
</dbReference>
<dbReference type="Gene3D" id="1.10.8.50">
    <property type="match status" value="1"/>
</dbReference>
<dbReference type="GO" id="GO:0003723">
    <property type="term" value="F:RNA binding"/>
    <property type="evidence" value="ECO:0007669"/>
    <property type="project" value="InterPro"/>
</dbReference>